<evidence type="ECO:0000313" key="2">
    <source>
        <dbReference type="EMBL" id="QDC23663.1"/>
    </source>
</evidence>
<accession>A0A5B8BZI0</accession>
<protein>
    <submittedName>
        <fullName evidence="2">Chemotaxis protein CheW</fullName>
    </submittedName>
</protein>
<dbReference type="InterPro" id="IPR039315">
    <property type="entry name" value="CheW"/>
</dbReference>
<dbReference type="PANTHER" id="PTHR22617:SF23">
    <property type="entry name" value="CHEMOTAXIS PROTEIN CHEW"/>
    <property type="match status" value="1"/>
</dbReference>
<gene>
    <name evidence="2" type="ORF">FE374_02585</name>
</gene>
<dbReference type="Gene3D" id="2.30.30.40">
    <property type="entry name" value="SH3 Domains"/>
    <property type="match status" value="1"/>
</dbReference>
<dbReference type="GO" id="GO:0007165">
    <property type="term" value="P:signal transduction"/>
    <property type="evidence" value="ECO:0007669"/>
    <property type="project" value="InterPro"/>
</dbReference>
<proteinExistence type="predicted"/>
<dbReference type="RefSeq" id="WP_139927105.1">
    <property type="nucleotide sequence ID" value="NZ_CP040915.1"/>
</dbReference>
<dbReference type="GO" id="GO:0005829">
    <property type="term" value="C:cytosol"/>
    <property type="evidence" value="ECO:0007669"/>
    <property type="project" value="TreeGrafter"/>
</dbReference>
<dbReference type="InterPro" id="IPR002545">
    <property type="entry name" value="CheW-lke_dom"/>
</dbReference>
<feature type="domain" description="CheW-like" evidence="1">
    <location>
        <begin position="1"/>
        <end position="141"/>
    </location>
</feature>
<sequence length="149" mass="15935">MTELVTFTVAGARCAVDVTRVREVVRATRRTPVPLAPPDVDGLMNLRGQVLMCLDPRTRLGLDARFVEGDRMAIVVDARGETLGLLVDEVGEVVDLDPGELRPAPTTLDPTLRANIAGAHPLPDGLLLVLDLDAVTAPCPTALEKEHLS</sequence>
<dbReference type="SUPFAM" id="SSF50341">
    <property type="entry name" value="CheW-like"/>
    <property type="match status" value="1"/>
</dbReference>
<dbReference type="KEGG" id="gyu:FE374_02585"/>
<dbReference type="Gene3D" id="2.40.50.180">
    <property type="entry name" value="CheA-289, Domain 4"/>
    <property type="match status" value="1"/>
</dbReference>
<dbReference type="AlphaFoldDB" id="A0A5B8BZI0"/>
<organism evidence="2 3">
    <name type="scientific">Georgenia yuyongxinii</name>
    <dbReference type="NCBI Taxonomy" id="2589797"/>
    <lineage>
        <taxon>Bacteria</taxon>
        <taxon>Bacillati</taxon>
        <taxon>Actinomycetota</taxon>
        <taxon>Actinomycetes</taxon>
        <taxon>Micrococcales</taxon>
        <taxon>Bogoriellaceae</taxon>
        <taxon>Georgenia</taxon>
    </lineage>
</organism>
<dbReference type="Pfam" id="PF01584">
    <property type="entry name" value="CheW"/>
    <property type="match status" value="1"/>
</dbReference>
<dbReference type="PANTHER" id="PTHR22617">
    <property type="entry name" value="CHEMOTAXIS SENSOR HISTIDINE KINASE-RELATED"/>
    <property type="match status" value="1"/>
</dbReference>
<evidence type="ECO:0000313" key="3">
    <source>
        <dbReference type="Proteomes" id="UP000314616"/>
    </source>
</evidence>
<dbReference type="GO" id="GO:0006935">
    <property type="term" value="P:chemotaxis"/>
    <property type="evidence" value="ECO:0007669"/>
    <property type="project" value="InterPro"/>
</dbReference>
<dbReference type="OrthoDB" id="9790406at2"/>
<dbReference type="Proteomes" id="UP000314616">
    <property type="component" value="Chromosome"/>
</dbReference>
<reference evidence="2 3" key="1">
    <citation type="submission" date="2019-05" db="EMBL/GenBank/DDBJ databases">
        <title>Georgenia *** sp. nov., and Georgenia *** sp. nov., isolated from the intestinal contents of plateau pika (Ochotona curzoniae) in the Qinghai-Tibet plateau of China.</title>
        <authorList>
            <person name="Tian Z."/>
        </authorList>
    </citation>
    <scope>NUCLEOTIDE SEQUENCE [LARGE SCALE GENOMIC DNA]</scope>
    <source>
        <strain evidence="2 3">Z443</strain>
    </source>
</reference>
<evidence type="ECO:0000259" key="1">
    <source>
        <dbReference type="PROSITE" id="PS50851"/>
    </source>
</evidence>
<dbReference type="InterPro" id="IPR036061">
    <property type="entry name" value="CheW-like_dom_sf"/>
</dbReference>
<dbReference type="PROSITE" id="PS50851">
    <property type="entry name" value="CHEW"/>
    <property type="match status" value="1"/>
</dbReference>
<name>A0A5B8BZI0_9MICO</name>
<dbReference type="EMBL" id="CP040915">
    <property type="protein sequence ID" value="QDC23663.1"/>
    <property type="molecule type" value="Genomic_DNA"/>
</dbReference>
<dbReference type="SMART" id="SM00260">
    <property type="entry name" value="CheW"/>
    <property type="match status" value="1"/>
</dbReference>